<dbReference type="NCBIfam" id="TIGR01484">
    <property type="entry name" value="HAD-SF-IIB"/>
    <property type="match status" value="1"/>
</dbReference>
<dbReference type="InterPro" id="IPR023214">
    <property type="entry name" value="HAD_sf"/>
</dbReference>
<dbReference type="RefSeq" id="WP_038152762.1">
    <property type="nucleotide sequence ID" value="NZ_JRNT01000018.1"/>
</dbReference>
<name>A0A096AIX0_9FIRM</name>
<gene>
    <name evidence="1" type="ORF">HMPREF0872_06120</name>
</gene>
<keyword evidence="1" id="KW-0378">Hydrolase</keyword>
<dbReference type="GO" id="GO:0000287">
    <property type="term" value="F:magnesium ion binding"/>
    <property type="evidence" value="ECO:0007669"/>
    <property type="project" value="TreeGrafter"/>
</dbReference>
<dbReference type="Proteomes" id="UP000029628">
    <property type="component" value="Unassembled WGS sequence"/>
</dbReference>
<dbReference type="Pfam" id="PF08282">
    <property type="entry name" value="Hydrolase_3"/>
    <property type="match status" value="1"/>
</dbReference>
<dbReference type="GO" id="GO:0016791">
    <property type="term" value="F:phosphatase activity"/>
    <property type="evidence" value="ECO:0007669"/>
    <property type="project" value="UniProtKB-ARBA"/>
</dbReference>
<sequence length="266" mass="29611">MIKLVAIDLDETLLRSNNTVSEYTKSVIQRASHRGFHIVIATGRMYQTAKPVGESLGLGDIPMILYSGGVIQHILSGKIVWEHTVPLSAMEKVYAITRQHDWYIQAYIEDHLVCHHPTWQSDKYVKQTGAKPEFLGDHLYDVEKEANKLIMIDTPDRIETIQTYMKDKLGTMVSIVRSQADFLEIIGPDVSKGNALLHYGKSLGVTPEEMVMFGNSENDISMLTLPGYGVAVGNAEDSVKAVADDICLSNEEDGVAHWIETHILEG</sequence>
<accession>A0A096AIX0</accession>
<dbReference type="Gene3D" id="3.40.50.1000">
    <property type="entry name" value="HAD superfamily/HAD-like"/>
    <property type="match status" value="1"/>
</dbReference>
<dbReference type="Gene3D" id="3.30.1240.10">
    <property type="match status" value="1"/>
</dbReference>
<dbReference type="NCBIfam" id="TIGR00099">
    <property type="entry name" value="Cof-subfamily"/>
    <property type="match status" value="1"/>
</dbReference>
<proteinExistence type="predicted"/>
<dbReference type="AlphaFoldDB" id="A0A096AIX0"/>
<dbReference type="CDD" id="cd07516">
    <property type="entry name" value="HAD_Pase"/>
    <property type="match status" value="1"/>
</dbReference>
<keyword evidence="2" id="KW-1185">Reference proteome</keyword>
<dbReference type="PANTHER" id="PTHR10000:SF8">
    <property type="entry name" value="HAD SUPERFAMILY HYDROLASE-LIKE, TYPE 3"/>
    <property type="match status" value="1"/>
</dbReference>
<dbReference type="InterPro" id="IPR036412">
    <property type="entry name" value="HAD-like_sf"/>
</dbReference>
<comment type="caution">
    <text evidence="1">The sequence shown here is derived from an EMBL/GenBank/DDBJ whole genome shotgun (WGS) entry which is preliminary data.</text>
</comment>
<protein>
    <submittedName>
        <fullName evidence="1">Hydrolase</fullName>
    </submittedName>
</protein>
<dbReference type="InterPro" id="IPR000150">
    <property type="entry name" value="Cof"/>
</dbReference>
<dbReference type="InterPro" id="IPR006379">
    <property type="entry name" value="HAD-SF_hydro_IIB"/>
</dbReference>
<dbReference type="GO" id="GO:0005829">
    <property type="term" value="C:cytosol"/>
    <property type="evidence" value="ECO:0007669"/>
    <property type="project" value="TreeGrafter"/>
</dbReference>
<organism evidence="1 2">
    <name type="scientific">Veillonella montpellierensis DNF00314</name>
    <dbReference type="NCBI Taxonomy" id="1401067"/>
    <lineage>
        <taxon>Bacteria</taxon>
        <taxon>Bacillati</taxon>
        <taxon>Bacillota</taxon>
        <taxon>Negativicutes</taxon>
        <taxon>Veillonellales</taxon>
        <taxon>Veillonellaceae</taxon>
        <taxon>Veillonella</taxon>
    </lineage>
</organism>
<evidence type="ECO:0000313" key="1">
    <source>
        <dbReference type="EMBL" id="KGF47068.1"/>
    </source>
</evidence>
<dbReference type="eggNOG" id="COG0561">
    <property type="taxonomic scope" value="Bacteria"/>
</dbReference>
<reference evidence="1 2" key="1">
    <citation type="submission" date="2014-07" db="EMBL/GenBank/DDBJ databases">
        <authorList>
            <person name="McCorrison J."/>
            <person name="Sanka R."/>
            <person name="Torralba M."/>
            <person name="Gillis M."/>
            <person name="Haft D.H."/>
            <person name="Methe B."/>
            <person name="Sutton G."/>
            <person name="Nelson K.E."/>
        </authorList>
    </citation>
    <scope>NUCLEOTIDE SEQUENCE [LARGE SCALE GENOMIC DNA]</scope>
    <source>
        <strain evidence="1 2">DNF00314</strain>
    </source>
</reference>
<dbReference type="SFLD" id="SFLDS00003">
    <property type="entry name" value="Haloacid_Dehalogenase"/>
    <property type="match status" value="1"/>
</dbReference>
<dbReference type="PANTHER" id="PTHR10000">
    <property type="entry name" value="PHOSPHOSERINE PHOSPHATASE"/>
    <property type="match status" value="1"/>
</dbReference>
<evidence type="ECO:0000313" key="2">
    <source>
        <dbReference type="Proteomes" id="UP000029628"/>
    </source>
</evidence>
<dbReference type="SFLD" id="SFLDG01140">
    <property type="entry name" value="C2.B:_Phosphomannomutase_and_P"/>
    <property type="match status" value="1"/>
</dbReference>
<dbReference type="SUPFAM" id="SSF56784">
    <property type="entry name" value="HAD-like"/>
    <property type="match status" value="1"/>
</dbReference>
<dbReference type="EMBL" id="JRNT01000018">
    <property type="protein sequence ID" value="KGF47068.1"/>
    <property type="molecule type" value="Genomic_DNA"/>
</dbReference>